<evidence type="ECO:0000256" key="1">
    <source>
        <dbReference type="ARBA" id="ARBA00006190"/>
    </source>
</evidence>
<evidence type="ECO:0000313" key="3">
    <source>
        <dbReference type="EMBL" id="CAD7242643.1"/>
    </source>
</evidence>
<proteinExistence type="inferred from homology"/>
<feature type="region of interest" description="Disordered" evidence="2">
    <location>
        <begin position="382"/>
        <end position="438"/>
    </location>
</feature>
<feature type="compositionally biased region" description="Basic and acidic residues" evidence="2">
    <location>
        <begin position="390"/>
        <end position="402"/>
    </location>
</feature>
<accession>A0A7R9A4L4</accession>
<protein>
    <recommendedName>
        <fullName evidence="5">Charged multivesicular body protein 7</fullName>
    </recommendedName>
</protein>
<dbReference type="GO" id="GO:0032511">
    <property type="term" value="P:late endosome to vacuole transport via multivesicular body sorting pathway"/>
    <property type="evidence" value="ECO:0007669"/>
    <property type="project" value="TreeGrafter"/>
</dbReference>
<dbReference type="Gene3D" id="1.10.287.1060">
    <property type="entry name" value="ESAT-6-like"/>
    <property type="match status" value="1"/>
</dbReference>
<evidence type="ECO:0000256" key="2">
    <source>
        <dbReference type="SAM" id="MobiDB-lite"/>
    </source>
</evidence>
<evidence type="ECO:0008006" key="5">
    <source>
        <dbReference type="Google" id="ProtNLM"/>
    </source>
</evidence>
<comment type="similarity">
    <text evidence="1">Belongs to the SNF7 family.</text>
</comment>
<dbReference type="InterPro" id="IPR005024">
    <property type="entry name" value="Snf7_fam"/>
</dbReference>
<dbReference type="GO" id="GO:0009898">
    <property type="term" value="C:cytoplasmic side of plasma membrane"/>
    <property type="evidence" value="ECO:0007669"/>
    <property type="project" value="TreeGrafter"/>
</dbReference>
<name>A0A7R9A4L4_9CRUS</name>
<dbReference type="Proteomes" id="UP000677054">
    <property type="component" value="Unassembled WGS sequence"/>
</dbReference>
<keyword evidence="4" id="KW-1185">Reference proteome</keyword>
<sequence length="438" mass="49900">MATKWQPESWDDDSRMDVMFAPFRPRATNSVGWDAKVKFWEGVIVKYAQATGGFCFKLDDLKVAFQRHGRIPRGLDVVLKDMQEKGKLVDASQYHMFDQGNVQQGWSMWAWRSLAKPVIDWSWGFVRYFWKSAISIEPSSIPSMQFLLVGEIQELAQTLLAAQQASSEDCSVLEFSDVFHRWSDICKTQENLGYVIGWLQKQGLVVVRFEGELKFVKFCGRDEKVASAITEQELAVINLQKQEKVLTQEIDKLTSTVEFCNEEARLCIHAGNRVKAKSCLRKKKLIEASLEKKWKALDNLASLLHRLRQSDSDARIFDTYQTGLSALKNCGLDVDRIEDVLDKMGETLDMSHEVSSALSRPVAFSDVEASQEELEAELKNLLGEEEEEEEKPRPIKDREDNATRAMEGLTLSDFNMKLPSPPKHPVVIGKQREANFGH</sequence>
<dbReference type="EMBL" id="CAJPEV010000297">
    <property type="protein sequence ID" value="CAG0883632.1"/>
    <property type="molecule type" value="Genomic_DNA"/>
</dbReference>
<evidence type="ECO:0000313" key="4">
    <source>
        <dbReference type="Proteomes" id="UP000677054"/>
    </source>
</evidence>
<dbReference type="AlphaFoldDB" id="A0A7R9A4L4"/>
<gene>
    <name evidence="3" type="ORF">DSTB1V02_LOCUS2599</name>
</gene>
<dbReference type="Gene3D" id="6.10.250.1710">
    <property type="match status" value="1"/>
</dbReference>
<dbReference type="PANTHER" id="PTHR22761">
    <property type="entry name" value="CHARGED MULTIVESICULAR BODY PROTEIN"/>
    <property type="match status" value="1"/>
</dbReference>
<dbReference type="PANTHER" id="PTHR22761:SF21">
    <property type="entry name" value="CHARGED MULTIVESICULAR BODY PROTEIN 7"/>
    <property type="match status" value="1"/>
</dbReference>
<dbReference type="Pfam" id="PF25880">
    <property type="entry name" value="WHD_CHMP7_1st"/>
    <property type="match status" value="1"/>
</dbReference>
<reference evidence="3" key="1">
    <citation type="submission" date="2020-11" db="EMBL/GenBank/DDBJ databases">
        <authorList>
            <person name="Tran Van P."/>
        </authorList>
    </citation>
    <scope>NUCLEOTIDE SEQUENCE</scope>
</reference>
<dbReference type="GO" id="GO:0000815">
    <property type="term" value="C:ESCRT III complex"/>
    <property type="evidence" value="ECO:0007669"/>
    <property type="project" value="TreeGrafter"/>
</dbReference>
<dbReference type="OrthoDB" id="6372830at2759"/>
<organism evidence="3">
    <name type="scientific">Darwinula stevensoni</name>
    <dbReference type="NCBI Taxonomy" id="69355"/>
    <lineage>
        <taxon>Eukaryota</taxon>
        <taxon>Metazoa</taxon>
        <taxon>Ecdysozoa</taxon>
        <taxon>Arthropoda</taxon>
        <taxon>Crustacea</taxon>
        <taxon>Oligostraca</taxon>
        <taxon>Ostracoda</taxon>
        <taxon>Podocopa</taxon>
        <taxon>Podocopida</taxon>
        <taxon>Darwinulocopina</taxon>
        <taxon>Darwinuloidea</taxon>
        <taxon>Darwinulidae</taxon>
        <taxon>Darwinula</taxon>
    </lineage>
</organism>
<dbReference type="GO" id="GO:0006900">
    <property type="term" value="P:vesicle budding from membrane"/>
    <property type="evidence" value="ECO:0007669"/>
    <property type="project" value="TreeGrafter"/>
</dbReference>
<dbReference type="Pfam" id="PF03357">
    <property type="entry name" value="Snf7"/>
    <property type="match status" value="1"/>
</dbReference>
<dbReference type="EMBL" id="LR899814">
    <property type="protein sequence ID" value="CAD7242643.1"/>
    <property type="molecule type" value="Genomic_DNA"/>
</dbReference>
<dbReference type="GO" id="GO:0005771">
    <property type="term" value="C:multivesicular body"/>
    <property type="evidence" value="ECO:0007669"/>
    <property type="project" value="TreeGrafter"/>
</dbReference>